<dbReference type="InterPro" id="IPR051686">
    <property type="entry name" value="Lipoprotein_DolP"/>
</dbReference>
<dbReference type="PANTHER" id="PTHR34606">
    <property type="entry name" value="BON DOMAIN-CONTAINING PROTEIN"/>
    <property type="match status" value="1"/>
</dbReference>
<dbReference type="PATRIC" id="fig|272562.8.peg.638"/>
<feature type="domain" description="BON" evidence="1">
    <location>
        <begin position="4"/>
        <end position="72"/>
    </location>
</feature>
<dbReference type="PANTHER" id="PTHR34606:SF15">
    <property type="entry name" value="BON DOMAIN-CONTAINING PROTEIN"/>
    <property type="match status" value="1"/>
</dbReference>
<dbReference type="InterPro" id="IPR007055">
    <property type="entry name" value="BON_dom"/>
</dbReference>
<dbReference type="EMBL" id="AE001437">
    <property type="protein sequence ID" value="AAK78420.1"/>
    <property type="molecule type" value="Genomic_DNA"/>
</dbReference>
<dbReference type="Proteomes" id="UP000000814">
    <property type="component" value="Chromosome"/>
</dbReference>
<dbReference type="KEGG" id="cac:CA_C0440"/>
<dbReference type="HOGENOM" id="CLU_1783462_0_0_9"/>
<accession>Q97LW4</accession>
<dbReference type="Pfam" id="PF04972">
    <property type="entry name" value="BON"/>
    <property type="match status" value="2"/>
</dbReference>
<dbReference type="STRING" id="272562.CA_C0440"/>
<proteinExistence type="predicted"/>
<evidence type="ECO:0000313" key="2">
    <source>
        <dbReference type="EMBL" id="AAK78420.1"/>
    </source>
</evidence>
<dbReference type="GeneID" id="44996949"/>
<dbReference type="OrthoDB" id="1793159at2"/>
<reference evidence="2 3" key="1">
    <citation type="journal article" date="2001" name="J. Bacteriol.">
        <title>Genome sequence and comparative analysis of the solvent-producing bacterium Clostridium acetobutylicum.</title>
        <authorList>
            <person name="Nolling J."/>
            <person name="Breton G."/>
            <person name="Omelchenko M.V."/>
            <person name="Makarova K.S."/>
            <person name="Zeng Q."/>
            <person name="Gibson R."/>
            <person name="Lee H.M."/>
            <person name="Dubois J."/>
            <person name="Qiu D."/>
            <person name="Hitti J."/>
            <person name="Wolf Y.I."/>
            <person name="Tatusov R.L."/>
            <person name="Sabathe F."/>
            <person name="Doucette-Stamm L."/>
            <person name="Soucaille P."/>
            <person name="Daly M.J."/>
            <person name="Bennett G.N."/>
            <person name="Koonin E.V."/>
            <person name="Smith D.R."/>
        </authorList>
    </citation>
    <scope>NUCLEOTIDE SEQUENCE [LARGE SCALE GENOMIC DNA]</scope>
    <source>
        <strain evidence="3">ATCC 824 / DSM 792 / JCM 1419 / LMG 5710 / VKM B-1787</strain>
    </source>
</reference>
<dbReference type="eggNOG" id="COG2823">
    <property type="taxonomic scope" value="Bacteria"/>
</dbReference>
<protein>
    <submittedName>
        <fullName evidence="2">Homolog of osmotically induced OSMY protein of E.coli</fullName>
    </submittedName>
</protein>
<evidence type="ECO:0000313" key="3">
    <source>
        <dbReference type="Proteomes" id="UP000000814"/>
    </source>
</evidence>
<sequence length="145" mass="15582">MAFSDSSIQSSIKSYIHDSMNDTADDINVSTHDGCVLLSGCVNVLAEKIKAEEISKKVEGVKKVENDITISMDGSSSDKQLTDLLNDNLRNCSRHESFVGVTGKVNGGSALLLGEVDSQDDKESAVREATKTFGITNVVDTIKVR</sequence>
<dbReference type="RefSeq" id="WP_010963762.1">
    <property type="nucleotide sequence ID" value="NC_003030.1"/>
</dbReference>
<organism evidence="2 3">
    <name type="scientific">Clostridium acetobutylicum (strain ATCC 824 / DSM 792 / JCM 1419 / IAM 19013 / LMG 5710 / NBRC 13948 / NRRL B-527 / VKM B-1787 / 2291 / W)</name>
    <dbReference type="NCBI Taxonomy" id="272562"/>
    <lineage>
        <taxon>Bacteria</taxon>
        <taxon>Bacillati</taxon>
        <taxon>Bacillota</taxon>
        <taxon>Clostridia</taxon>
        <taxon>Eubacteriales</taxon>
        <taxon>Clostridiaceae</taxon>
        <taxon>Clostridium</taxon>
    </lineage>
</organism>
<dbReference type="Gene3D" id="3.30.1340.30">
    <property type="match status" value="1"/>
</dbReference>
<dbReference type="PROSITE" id="PS50914">
    <property type="entry name" value="BON"/>
    <property type="match status" value="2"/>
</dbReference>
<feature type="domain" description="BON" evidence="1">
    <location>
        <begin position="77"/>
        <end position="145"/>
    </location>
</feature>
<name>Q97LW4_CLOAB</name>
<dbReference type="AlphaFoldDB" id="Q97LW4"/>
<evidence type="ECO:0000259" key="1">
    <source>
        <dbReference type="PROSITE" id="PS50914"/>
    </source>
</evidence>
<dbReference type="PIR" id="A96954">
    <property type="entry name" value="A96954"/>
</dbReference>
<gene>
    <name evidence="2" type="ordered locus">CA_C0440</name>
</gene>
<keyword evidence="3" id="KW-1185">Reference proteome</keyword>